<dbReference type="PANTHER" id="PTHR32063">
    <property type="match status" value="1"/>
</dbReference>
<dbReference type="SUPFAM" id="SSF82714">
    <property type="entry name" value="Multidrug efflux transporter AcrB TolC docking domain, DN and DC subdomains"/>
    <property type="match status" value="2"/>
</dbReference>
<feature type="transmembrane region" description="Helical" evidence="1">
    <location>
        <begin position="532"/>
        <end position="558"/>
    </location>
</feature>
<keyword evidence="1" id="KW-1133">Transmembrane helix</keyword>
<dbReference type="Gene3D" id="1.20.1640.10">
    <property type="entry name" value="Multidrug efflux transporter AcrB transmembrane domain"/>
    <property type="match status" value="2"/>
</dbReference>
<feature type="transmembrane region" description="Helical" evidence="1">
    <location>
        <begin position="359"/>
        <end position="381"/>
    </location>
</feature>
<dbReference type="SUPFAM" id="SSF82866">
    <property type="entry name" value="Multidrug efflux transporter AcrB transmembrane domain"/>
    <property type="match status" value="2"/>
</dbReference>
<dbReference type="Proteomes" id="UP000238730">
    <property type="component" value="Unassembled WGS sequence"/>
</dbReference>
<dbReference type="AlphaFoldDB" id="A0A2S7VL03"/>
<gene>
    <name evidence="2" type="ORF">BTO08_21695</name>
</gene>
<dbReference type="SUPFAM" id="SSF82693">
    <property type="entry name" value="Multidrug efflux transporter AcrB pore domain, PN1, PN2, PC1 and PC2 subdomains"/>
    <property type="match status" value="2"/>
</dbReference>
<dbReference type="PANTHER" id="PTHR32063:SF33">
    <property type="entry name" value="RND SUPERFAMILY EFFLUX PUMP PERMEASE COMPONENT"/>
    <property type="match status" value="1"/>
</dbReference>
<feature type="transmembrane region" description="Helical" evidence="1">
    <location>
        <begin position="387"/>
        <end position="411"/>
    </location>
</feature>
<name>A0A2S7VL03_PHOAN</name>
<dbReference type="Pfam" id="PF00873">
    <property type="entry name" value="ACR_tran"/>
    <property type="match status" value="1"/>
</dbReference>
<dbReference type="InterPro" id="IPR027463">
    <property type="entry name" value="AcrB_DN_DC_subdom"/>
</dbReference>
<dbReference type="OrthoDB" id="5287122at2"/>
<evidence type="ECO:0000313" key="3">
    <source>
        <dbReference type="Proteomes" id="UP000238730"/>
    </source>
</evidence>
<proteinExistence type="predicted"/>
<dbReference type="GO" id="GO:0042910">
    <property type="term" value="F:xenobiotic transmembrane transporter activity"/>
    <property type="evidence" value="ECO:0007669"/>
    <property type="project" value="TreeGrafter"/>
</dbReference>
<dbReference type="EMBL" id="MSCJ01000003">
    <property type="protein sequence ID" value="PQJ62827.1"/>
    <property type="molecule type" value="Genomic_DNA"/>
</dbReference>
<reference evidence="2 3" key="1">
    <citation type="submission" date="2016-12" db="EMBL/GenBank/DDBJ databases">
        <title>Diversity of luminous bacteria.</title>
        <authorList>
            <person name="Yoshizawa S."/>
            <person name="Kogure K."/>
        </authorList>
    </citation>
    <scope>NUCLEOTIDE SEQUENCE [LARGE SCALE GENOMIC DNA]</scope>
    <source>
        <strain evidence="2 3">LC1-200</strain>
    </source>
</reference>
<feature type="transmembrane region" description="Helical" evidence="1">
    <location>
        <begin position="463"/>
        <end position="482"/>
    </location>
</feature>
<accession>A0A2S7VL03</accession>
<feature type="transmembrane region" description="Helical" evidence="1">
    <location>
        <begin position="916"/>
        <end position="941"/>
    </location>
</feature>
<dbReference type="Gene3D" id="3.30.70.1430">
    <property type="entry name" value="Multidrug efflux transporter AcrB pore domain"/>
    <property type="match status" value="2"/>
</dbReference>
<evidence type="ECO:0000256" key="1">
    <source>
        <dbReference type="SAM" id="Phobius"/>
    </source>
</evidence>
<protein>
    <submittedName>
        <fullName evidence="2">Acriflavin resistance protein</fullName>
    </submittedName>
</protein>
<keyword evidence="1" id="KW-0812">Transmembrane</keyword>
<dbReference type="InterPro" id="IPR001036">
    <property type="entry name" value="Acrflvin-R"/>
</dbReference>
<dbReference type="PRINTS" id="PR00702">
    <property type="entry name" value="ACRIFLAVINRP"/>
</dbReference>
<dbReference type="GO" id="GO:0005886">
    <property type="term" value="C:plasma membrane"/>
    <property type="evidence" value="ECO:0007669"/>
    <property type="project" value="TreeGrafter"/>
</dbReference>
<feature type="transmembrane region" description="Helical" evidence="1">
    <location>
        <begin position="431"/>
        <end position="451"/>
    </location>
</feature>
<feature type="transmembrane region" description="Helical" evidence="1">
    <location>
        <begin position="332"/>
        <end position="352"/>
    </location>
</feature>
<dbReference type="Gene3D" id="3.30.70.1320">
    <property type="entry name" value="Multidrug efflux transporter AcrB pore domain like"/>
    <property type="match status" value="1"/>
</dbReference>
<organism evidence="2 3">
    <name type="scientific">Photobacterium angustum</name>
    <dbReference type="NCBI Taxonomy" id="661"/>
    <lineage>
        <taxon>Bacteria</taxon>
        <taxon>Pseudomonadati</taxon>
        <taxon>Pseudomonadota</taxon>
        <taxon>Gammaproteobacteria</taxon>
        <taxon>Vibrionales</taxon>
        <taxon>Vibrionaceae</taxon>
        <taxon>Photobacterium</taxon>
    </lineage>
</organism>
<dbReference type="Gene3D" id="3.30.70.1440">
    <property type="entry name" value="Multidrug efflux transporter AcrB pore domain"/>
    <property type="match status" value="1"/>
</dbReference>
<comment type="caution">
    <text evidence="2">The sequence shown here is derived from an EMBL/GenBank/DDBJ whole genome shotgun (WGS) entry which is preliminary data.</text>
</comment>
<dbReference type="Gene3D" id="3.30.2090.10">
    <property type="entry name" value="Multidrug efflux transporter AcrB TolC docking domain, DN and DC subdomains"/>
    <property type="match status" value="2"/>
</dbReference>
<feature type="transmembrane region" description="Helical" evidence="1">
    <location>
        <begin position="962"/>
        <end position="981"/>
    </location>
</feature>
<feature type="transmembrane region" description="Helical" evidence="1">
    <location>
        <begin position="864"/>
        <end position="883"/>
    </location>
</feature>
<keyword evidence="1" id="KW-0472">Membrane</keyword>
<evidence type="ECO:0000313" key="2">
    <source>
        <dbReference type="EMBL" id="PQJ62827.1"/>
    </source>
</evidence>
<dbReference type="RefSeq" id="WP_105062592.1">
    <property type="nucleotide sequence ID" value="NZ_MSCJ01000003.1"/>
</dbReference>
<feature type="transmembrane region" description="Helical" evidence="1">
    <location>
        <begin position="993"/>
        <end position="1019"/>
    </location>
</feature>
<feature type="transmembrane region" description="Helical" evidence="1">
    <location>
        <begin position="890"/>
        <end position="910"/>
    </location>
</feature>
<sequence length="1040" mass="115627">MKAKGLIAWFTHNHVAANLLMLLVILGGLFSISLINKEIFPAFALNRIMITASYPGASPEDIEQSINIKIEQSLDNVKNIKRIESVASQGLASLTLELDTGADLEKVLDDVKQQIDAITTFPVNMEKPLIKRAEFTSNVMFISLYGNLNERQLKEYGKQIRDDILLQTSASDVVVSGVKDYEIAIDVSENALRKYGLTFEQVANVVQQRSIDLPGGIIKAKDGDLLVRTNGQLYSGDAFSSIVLRTRSDGSRLLLSDVATVSDGFVENRILNRFNRQRAAVIQVRNLTDEDATKISQQVSEYIVKRQAQLPSGVYLDTWGDMSHYLEGRLNMMLSNMLYGGVLVFVILALFLDIRVAFWVILGIPFCFLGTLLFMPTPFIAVSINLISLFGFILVLGIVVDDAIVVGESVYTEVKDKGQRIENVIKGVKNVAIPATFGVLTTMAAFIPMLISDAPRTEFFKAIAWIVLLCLSFSLIESKLILPAHLARMRLTPPSKAPHLLSRLKLRFNSAVDRFINHNYRRFITVCTRHRYSVLATFSGILMLAIALVVSGQLRWVFFPNLPSDYIQVNVDMDVSSSDENNARVAAQIEDALYQADAKIYQELGVNVVKHTFMNMANRQDLFILAELHKTETLPISSFEILKQWKAQMPPLVGVKNITYDASIDRKQSDLQFSLKGENLTELTAASKAMQQLLSEYDGTLNIKDDLSSPIPEVKLQLTAAGEALGLSLSALANQVRHAFFGYEAQRVLRNNEEVKVMVRYPQQERSTIGYLENMKVRLPNGKFVPFTEVATANIESSYTNINRVDRKRSVIVSANVDKAQTAPSDIYNDILTNKLDKLQQQYPDIKIALDGRAKDEKNTKGSLIRDSLLALLTIFALMAIPLRSYSQPLIIMSVIPFGIIGAIAGHYLAGLTLNLLSVFGILALAGVVVNDSLVLVTFINRALKQGVALQQAVIDAGCARFRAIVLTSLTTFFGLAPILLEDSLQAQIVIPMATSLAFGILFATVVTLLLVPSLYLILQDVQSIIRRFYHWWWQPRTSE</sequence>